<keyword evidence="3" id="KW-1185">Reference proteome</keyword>
<feature type="domain" description="Protein kinase" evidence="1">
    <location>
        <begin position="51"/>
        <end position="412"/>
    </location>
</feature>
<dbReference type="InterPro" id="IPR011009">
    <property type="entry name" value="Kinase-like_dom_sf"/>
</dbReference>
<dbReference type="PROSITE" id="PS00108">
    <property type="entry name" value="PROTEIN_KINASE_ST"/>
    <property type="match status" value="1"/>
</dbReference>
<dbReference type="PANTHER" id="PTHR31513:SF2">
    <property type="entry name" value="MRAZ"/>
    <property type="match status" value="1"/>
</dbReference>
<comment type="caution">
    <text evidence="2">The sequence shown here is derived from an EMBL/GenBank/DDBJ whole genome shotgun (WGS) entry which is preliminary data.</text>
</comment>
<protein>
    <recommendedName>
        <fullName evidence="1">Protein kinase domain-containing protein</fullName>
    </recommendedName>
</protein>
<dbReference type="InterPro" id="IPR008271">
    <property type="entry name" value="Ser/Thr_kinase_AS"/>
</dbReference>
<dbReference type="EMBL" id="VLTN01000026">
    <property type="protein sequence ID" value="KAA0151530.1"/>
    <property type="molecule type" value="Genomic_DNA"/>
</dbReference>
<name>A0A5A8CHD2_CAFRO</name>
<dbReference type="Gene3D" id="3.30.200.20">
    <property type="entry name" value="Phosphorylase Kinase, domain 1"/>
    <property type="match status" value="1"/>
</dbReference>
<dbReference type="PANTHER" id="PTHR31513">
    <property type="entry name" value="EPHRIN TYPE-B RECEPTOR"/>
    <property type="match status" value="1"/>
</dbReference>
<dbReference type="SUPFAM" id="SSF56112">
    <property type="entry name" value="Protein kinase-like (PK-like)"/>
    <property type="match status" value="1"/>
</dbReference>
<dbReference type="Proteomes" id="UP000323011">
    <property type="component" value="Unassembled WGS sequence"/>
</dbReference>
<dbReference type="SMART" id="SM00220">
    <property type="entry name" value="S_TKc"/>
    <property type="match status" value="1"/>
</dbReference>
<proteinExistence type="predicted"/>
<evidence type="ECO:0000313" key="2">
    <source>
        <dbReference type="EMBL" id="KAA0151530.1"/>
    </source>
</evidence>
<dbReference type="InterPro" id="IPR000719">
    <property type="entry name" value="Prot_kinase_dom"/>
</dbReference>
<evidence type="ECO:0000313" key="3">
    <source>
        <dbReference type="Proteomes" id="UP000323011"/>
    </source>
</evidence>
<dbReference type="Gene3D" id="1.10.510.10">
    <property type="entry name" value="Transferase(Phosphotransferase) domain 1"/>
    <property type="match status" value="1"/>
</dbReference>
<gene>
    <name evidence="2" type="ORF">FNF29_04453</name>
</gene>
<dbReference type="PROSITE" id="PS50011">
    <property type="entry name" value="PROTEIN_KINASE_DOM"/>
    <property type="match status" value="1"/>
</dbReference>
<sequence length="2443" mass="244548">MSQNPLLEVPDAASAARFADRRRRRLRRDVAGRSGSSVGPDGRVSIFAMQFEEIGFAGRGAFCEVVRARSRVDGVTYAVKRAVQQRQGDAEAAADLLAEVHAMAAVGRHEHLESAFTDSGSGFGPGESGVAALRFGAVSEDGPLAGRGDSAQAQDNQPAAWSSCKLASRRPVSFQSLKLAQLSQSEVMGRDDMHSDGTRMRRATPHAIDIRCVALHLARGLEHLHARGLAHLDVKPRNILVGYSRPLCDRAGHFLPFVAGLTGLPSTDALAGAGKSGSAAPVFKLADLGRCARWNDDRSRDGDSDYIAPETLNPVPGQDRRPADIFALGLIMLEMLSDWSFGSLSIDAGATLTVALPAKLKISNSLTVAGILTGSGQQASLEISATKLTVESAGVLSVDGRGYVQNQRHASCGSGPARWGGFHGGGPAGKACGDYEWPTLAGAGGTPGTGAGGTGGGSLIILCNASASSEVSINGTVSARGTTGGGTGSYAYAGGAGAGGSILIVASRMSGWGTVSADGGDARTGNPVSFSGYAGSGGRVALHISGSRAADFHGAVTARSGAPAGDAGLPGGPGSVFWCELAGSAAGPDDETNPFRCALRRLEVDNSNFATPATMHSQIVPVAPGRTRFEVDELHLGRTARLSLAPLDAFDPTDSPDVRSLLTIGAVTSAPGTGSPAIHVQGGTTLTFAGVAAAAVQTGLATSVVRPDDLDGGAVTLQTRSTVMQPLEVSAASITVHEHGRAVLPPTVVVRGASLVVDGELVGMRSLLLDTGSSATLSKLGGIWVNDTALGAAGESWAQWACESDLVPACASRGQLRASGDARGRYGLARLRMVGDATLELTEGVTALGAAELWVEDTASLTLPELPAQQFRLLARDSLTVATGAAITADGRGYVQNQRHASCGSGPARWGGFHGGGPAGKACGDYEWPTLAGAGGTPGTGAGGTGGGSLIILCNASASSEVSINGTVSARGTTGGGTGSYAYAGGAGAGGSILIVASRMSGWGTVSADGGDARTGNPVSFSGYAGSGGRVALHISGSRAADFHGAVTARSGAPAGDAGLPGGPGSVFWCELAGSAAGPDDETNPFRCALRRLEVDNSNFATPATMHSQIVPVAPGRTRFEVDELHLGRTARLSLAPLDAFDPTDSPDVRSLLTIGAVTSAPGTGSPAIHVQGGTTLTFAGVAAAAVQTGLATSVVRPDDLDGGAVTLQMRSTVMQPLEVSAASITVHEHGRAVLPPTVVVRGASLVVDGELVGMRSLLLDTGSSATLSKLGGIWLRASGDARGRYGLARLRMVGDATLELTEGVTALGAAELWVEDTASLTLPELPAQQFRLLARDSLTVATGAAITADGRGYVQNQRHASCGSGPARWGGFHGGGPAGKACGDYEWPTLAGAGGTPGTGAGGTGGGSLIILCNASASSEVSINGTVSARGTTGGGTGSYAYAGGAGAGGSILIVASRMSGWGTVSADGGDARTGNPVSFSGYAGSGGRVALHISGSRAADFHGAVTARSGAPAGDAGPAWRPWECLLIVPVAPGRTRFEVDELHLGRTARLSLAPLDAFDPTDSPDVRSLLTIGAVTSAPGTGSPAIHVQGGTTLTFAGVAAAAVQTGLATSVVRPDDLDGGAVTLQTRSTVMQPLEVSAASITVHEHGRAVLPPTVVVRGASLVVDGELVGMRSLLLDTGSSATLSKLGGIWVNDTALGAAGESWAQWACESDLVPACASRGQLRASGDARGRYGLARLRMVGDATLELTEGVTALGAAELWVEDTASLTLPELPAQQFRLLARDSLTVATGAAITADGRGYVQNQRHASCGSGPARWGGFHGGGPAGKACGDYEWPTLAGAGGTPGTGAGGTGGGSLIILCNASASSEVSINGTVSARGTTGGGTGSYAYAGGAGAGGSILIVASRMSGWGTVSADGGDARTGNPVSFSGYAGSGGRVALHISGSRAADFHGAVTARSGAPAGDAGLPGGPGSVFWCELAGSAAGPDDETNPFRCALRRLEVDNSNFATPATMHSQIVPVAPGRTRFEVDELHLGRTARLSLAPLDAFDPTDSPDVRSLLTIGAVTSAPGTGSPVVHVQGGTTLTFAGVAAAAVQTGLATSVVRPDDLDGGAVTLQMRSTVMQPLEVSAASITVHEHGRAVLPPTVVVRGASLVVDGELVGMRSLLLDTGSSATLSKLGGIWVNDTALGAAGESWAQWACESDLVPACASRGQLRASGDARGRYGLARLRMVGDATLELTEGVTALGAAELWVEDTASLTLPELPAQQFRLLARDSLTVATGAAITADGRGYVQNQRHASCGSGPARWGGFHGGGPAGKACGDYEWPTLAGAGGTPGTGAGGTGGGSLIILCNASASSEVSINGTVSARGTTGGGTGNYAYAGGAGAGGSILIVASRMSGWGTVSADGGDARTGNPVGYSGYAGSGGRVALHVGSATFL</sequence>
<dbReference type="GO" id="GO:0005524">
    <property type="term" value="F:ATP binding"/>
    <property type="evidence" value="ECO:0007669"/>
    <property type="project" value="InterPro"/>
</dbReference>
<dbReference type="GO" id="GO:0004672">
    <property type="term" value="F:protein kinase activity"/>
    <property type="evidence" value="ECO:0007669"/>
    <property type="project" value="InterPro"/>
</dbReference>
<dbReference type="Pfam" id="PF00069">
    <property type="entry name" value="Pkinase"/>
    <property type="match status" value="1"/>
</dbReference>
<reference evidence="2 3" key="1">
    <citation type="submission" date="2019-07" db="EMBL/GenBank/DDBJ databases">
        <title>Genomes of Cafeteria roenbergensis.</title>
        <authorList>
            <person name="Fischer M.G."/>
            <person name="Hackl T."/>
            <person name="Roman M."/>
        </authorList>
    </citation>
    <scope>NUCLEOTIDE SEQUENCE [LARGE SCALE GENOMIC DNA]</scope>
    <source>
        <strain evidence="2 3">BVI</strain>
    </source>
</reference>
<accession>A0A5A8CHD2</accession>
<organism evidence="2 3">
    <name type="scientific">Cafeteria roenbergensis</name>
    <name type="common">Marine flagellate</name>
    <dbReference type="NCBI Taxonomy" id="33653"/>
    <lineage>
        <taxon>Eukaryota</taxon>
        <taxon>Sar</taxon>
        <taxon>Stramenopiles</taxon>
        <taxon>Bigyra</taxon>
        <taxon>Opalozoa</taxon>
        <taxon>Bicosoecida</taxon>
        <taxon>Cafeteriaceae</taxon>
        <taxon>Cafeteria</taxon>
    </lineage>
</organism>
<evidence type="ECO:0000259" key="1">
    <source>
        <dbReference type="PROSITE" id="PS50011"/>
    </source>
</evidence>